<gene>
    <name evidence="11" type="primary">LOC107792592</name>
</gene>
<feature type="domain" description="RING-type" evidence="10">
    <location>
        <begin position="147"/>
        <end position="188"/>
    </location>
</feature>
<dbReference type="PANTHER" id="PTHR15710">
    <property type="entry name" value="E3 UBIQUITIN-PROTEIN LIGASE PRAJA"/>
    <property type="match status" value="1"/>
</dbReference>
<keyword evidence="3" id="KW-0808">Transferase</keyword>
<comment type="catalytic activity">
    <reaction evidence="1">
        <text>S-ubiquitinyl-[E2 ubiquitin-conjugating enzyme]-L-cysteine + [acceptor protein]-L-lysine = [E2 ubiquitin-conjugating enzyme]-L-cysteine + N(6)-ubiquitinyl-[acceptor protein]-L-lysine.</text>
        <dbReference type="EC" id="2.3.2.27"/>
    </reaction>
</comment>
<dbReference type="SUPFAM" id="SSF57850">
    <property type="entry name" value="RING/U-box"/>
    <property type="match status" value="1"/>
</dbReference>
<dbReference type="PANTHER" id="PTHR15710:SF187">
    <property type="entry name" value="RING-TYPE E3 UBIQUITIN TRANSFERASE"/>
    <property type="match status" value="1"/>
</dbReference>
<evidence type="ECO:0000256" key="5">
    <source>
        <dbReference type="ARBA" id="ARBA00022771"/>
    </source>
</evidence>
<dbReference type="InterPro" id="IPR013083">
    <property type="entry name" value="Znf_RING/FYVE/PHD"/>
</dbReference>
<name>A0A1S4A0U8_TOBAC</name>
<dbReference type="OrthoDB" id="8062037at2759"/>
<evidence type="ECO:0000256" key="6">
    <source>
        <dbReference type="ARBA" id="ARBA00022786"/>
    </source>
</evidence>
<dbReference type="OMA" id="ERMDHDS"/>
<dbReference type="GO" id="GO:0061630">
    <property type="term" value="F:ubiquitin protein ligase activity"/>
    <property type="evidence" value="ECO:0000318"/>
    <property type="project" value="GO_Central"/>
</dbReference>
<evidence type="ECO:0000313" key="11">
    <source>
        <dbReference type="RefSeq" id="XP_016470307.1"/>
    </source>
</evidence>
<dbReference type="InterPro" id="IPR039525">
    <property type="entry name" value="RNF126-like_zinc-ribbon"/>
</dbReference>
<evidence type="ECO:0000256" key="1">
    <source>
        <dbReference type="ARBA" id="ARBA00000900"/>
    </source>
</evidence>
<dbReference type="GO" id="GO:0005737">
    <property type="term" value="C:cytoplasm"/>
    <property type="evidence" value="ECO:0000318"/>
    <property type="project" value="GO_Central"/>
</dbReference>
<dbReference type="GO" id="GO:0016567">
    <property type="term" value="P:protein ubiquitination"/>
    <property type="evidence" value="ECO:0000318"/>
    <property type="project" value="GO_Central"/>
</dbReference>
<evidence type="ECO:0000256" key="7">
    <source>
        <dbReference type="ARBA" id="ARBA00022833"/>
    </source>
</evidence>
<keyword evidence="5 8" id="KW-0863">Zinc-finger</keyword>
<evidence type="ECO:0000259" key="10">
    <source>
        <dbReference type="PROSITE" id="PS50089"/>
    </source>
</evidence>
<dbReference type="PROSITE" id="PS50089">
    <property type="entry name" value="ZF_RING_2"/>
    <property type="match status" value="1"/>
</dbReference>
<dbReference type="KEGG" id="nta:107792592"/>
<feature type="compositionally biased region" description="Gly residues" evidence="9">
    <location>
        <begin position="283"/>
        <end position="295"/>
    </location>
</feature>
<dbReference type="AlphaFoldDB" id="A0A1S4A0U8"/>
<evidence type="ECO:0000256" key="4">
    <source>
        <dbReference type="ARBA" id="ARBA00022723"/>
    </source>
</evidence>
<sequence length="302" mass="33576">MSTTTTATPPHHHHTFWCHECDMSVFLLHLPPTDPPRCPHCHSDFLEQMDSFTPALLPQFPNHPDSNPNLEELISTDLNTATTFTPSDDNFLLDSPYLHRLIHHLTTANDAPIPNRQHSPASKAAVEALEGIKVSSLMLENDPVIPCPVCKDNFLLDVEVKMLPCKHMYHSDCILPWLEVNNSCPVCRFKLPTEEEDDEECIRRRERFLGAMRLGEILAEEEDLFGFRRTLRRVARRHQLDGGESTIGQAGQGVGVVARANSVETVSSWPSWPVENGSDGDEVGGSGNRLGGGEGDTTVVRS</sequence>
<organism evidence="11">
    <name type="scientific">Nicotiana tabacum</name>
    <name type="common">Common tobacco</name>
    <dbReference type="NCBI Taxonomy" id="4097"/>
    <lineage>
        <taxon>Eukaryota</taxon>
        <taxon>Viridiplantae</taxon>
        <taxon>Streptophyta</taxon>
        <taxon>Embryophyta</taxon>
        <taxon>Tracheophyta</taxon>
        <taxon>Spermatophyta</taxon>
        <taxon>Magnoliopsida</taxon>
        <taxon>eudicotyledons</taxon>
        <taxon>Gunneridae</taxon>
        <taxon>Pentapetalae</taxon>
        <taxon>asterids</taxon>
        <taxon>lamiids</taxon>
        <taxon>Solanales</taxon>
        <taxon>Solanaceae</taxon>
        <taxon>Nicotianoideae</taxon>
        <taxon>Nicotianeae</taxon>
        <taxon>Nicotiana</taxon>
    </lineage>
</organism>
<dbReference type="GO" id="GO:0008270">
    <property type="term" value="F:zinc ion binding"/>
    <property type="evidence" value="ECO:0007669"/>
    <property type="project" value="UniProtKB-KW"/>
</dbReference>
<protein>
    <recommendedName>
        <fullName evidence="2">RING-type E3 ubiquitin transferase</fullName>
        <ecNumber evidence="2">2.3.2.27</ecNumber>
    </recommendedName>
</protein>
<dbReference type="SMR" id="A0A1S4A0U8"/>
<dbReference type="STRING" id="4097.A0A1S4A0U8"/>
<dbReference type="Pfam" id="PF14369">
    <property type="entry name" value="Zn_ribbon_19"/>
    <property type="match status" value="1"/>
</dbReference>
<evidence type="ECO:0000256" key="2">
    <source>
        <dbReference type="ARBA" id="ARBA00012483"/>
    </source>
</evidence>
<proteinExistence type="predicted"/>
<dbReference type="FunFam" id="3.30.40.10:FF:000022">
    <property type="entry name" value="E3 ubiquitin-protein ligase RING1-like"/>
    <property type="match status" value="1"/>
</dbReference>
<dbReference type="RefSeq" id="XP_016470307.1">
    <property type="nucleotide sequence ID" value="XM_016614821.1"/>
</dbReference>
<dbReference type="Pfam" id="PF13639">
    <property type="entry name" value="zf-RING_2"/>
    <property type="match status" value="1"/>
</dbReference>
<dbReference type="Gene3D" id="3.30.40.10">
    <property type="entry name" value="Zinc/RING finger domain, C3HC4 (zinc finger)"/>
    <property type="match status" value="1"/>
</dbReference>
<evidence type="ECO:0000256" key="3">
    <source>
        <dbReference type="ARBA" id="ARBA00022679"/>
    </source>
</evidence>
<keyword evidence="7" id="KW-0862">Zinc</keyword>
<dbReference type="SMART" id="SM00184">
    <property type="entry name" value="RING"/>
    <property type="match status" value="1"/>
</dbReference>
<dbReference type="EC" id="2.3.2.27" evidence="2"/>
<evidence type="ECO:0000256" key="9">
    <source>
        <dbReference type="SAM" id="MobiDB-lite"/>
    </source>
</evidence>
<feature type="region of interest" description="Disordered" evidence="9">
    <location>
        <begin position="267"/>
        <end position="302"/>
    </location>
</feature>
<dbReference type="InterPro" id="IPR001841">
    <property type="entry name" value="Znf_RING"/>
</dbReference>
<reference evidence="11" key="1">
    <citation type="submission" date="2025-08" db="UniProtKB">
        <authorList>
            <consortium name="RefSeq"/>
        </authorList>
    </citation>
    <scope>IDENTIFICATION</scope>
</reference>
<keyword evidence="4" id="KW-0479">Metal-binding</keyword>
<evidence type="ECO:0000256" key="8">
    <source>
        <dbReference type="PROSITE-ProRule" id="PRU00175"/>
    </source>
</evidence>
<keyword evidence="6" id="KW-0833">Ubl conjugation pathway</keyword>
<dbReference type="PaxDb" id="4097-A0A1S4A0U8"/>
<accession>A0A1S4A0U8</accession>